<dbReference type="Ensembl" id="ENSPMRT00000032758.1">
    <property type="protein sequence ID" value="ENSPMRP00000030885.1"/>
    <property type="gene ID" value="ENSPMRG00000020002.1"/>
</dbReference>
<evidence type="ECO:0000256" key="4">
    <source>
        <dbReference type="ARBA" id="ARBA00013872"/>
    </source>
</evidence>
<keyword evidence="12" id="KW-1185">Reference proteome</keyword>
<evidence type="ECO:0000256" key="7">
    <source>
        <dbReference type="ARBA" id="ARBA00023273"/>
    </source>
</evidence>
<dbReference type="CTD" id="55857"/>
<feature type="region of interest" description="Disordered" evidence="10">
    <location>
        <begin position="356"/>
        <end position="386"/>
    </location>
</feature>
<dbReference type="PANTHER" id="PTHR16299:SF2">
    <property type="entry name" value="CENTROSOMAL PROTEIN KIZUNA"/>
    <property type="match status" value="1"/>
</dbReference>
<evidence type="ECO:0000256" key="2">
    <source>
        <dbReference type="ARBA" id="ARBA00004300"/>
    </source>
</evidence>
<evidence type="ECO:0000313" key="11">
    <source>
        <dbReference type="Ensembl" id="ENSPMRP00000030885.1"/>
    </source>
</evidence>
<reference evidence="11" key="2">
    <citation type="submission" date="2025-08" db="UniProtKB">
        <authorList>
            <consortium name="Ensembl"/>
        </authorList>
    </citation>
    <scope>IDENTIFICATION</scope>
</reference>
<dbReference type="Proteomes" id="UP000472272">
    <property type="component" value="Chromosome 7"/>
</dbReference>
<evidence type="ECO:0000256" key="1">
    <source>
        <dbReference type="ARBA" id="ARBA00004120"/>
    </source>
</evidence>
<evidence type="ECO:0000256" key="8">
    <source>
        <dbReference type="ARBA" id="ARBA00024919"/>
    </source>
</evidence>
<dbReference type="GeneID" id="114601200"/>
<reference evidence="11 12" key="1">
    <citation type="journal article" date="2019" name="Proc. Natl. Acad. Sci. U.S.A.">
        <title>Regulatory changes in pterin and carotenoid genes underlie balanced color polymorphisms in the wall lizard.</title>
        <authorList>
            <person name="Andrade P."/>
            <person name="Pinho C."/>
            <person name="Perez I de Lanuza G."/>
            <person name="Afonso S."/>
            <person name="Brejcha J."/>
            <person name="Rubin C.J."/>
            <person name="Wallerman O."/>
            <person name="Pereira P."/>
            <person name="Sabatino S.J."/>
            <person name="Bellati A."/>
            <person name="Pellitteri-Rosa D."/>
            <person name="Bosakova Z."/>
            <person name="Bunikis I."/>
            <person name="Carretero M.A."/>
            <person name="Feiner N."/>
            <person name="Marsik P."/>
            <person name="Pauperio F."/>
            <person name="Salvi D."/>
            <person name="Soler L."/>
            <person name="While G.M."/>
            <person name="Uller T."/>
            <person name="Font E."/>
            <person name="Andersson L."/>
            <person name="Carneiro M."/>
        </authorList>
    </citation>
    <scope>NUCLEOTIDE SEQUENCE</scope>
</reference>
<dbReference type="RefSeq" id="XP_028594194.1">
    <property type="nucleotide sequence ID" value="XM_028738361.1"/>
</dbReference>
<dbReference type="AlphaFoldDB" id="A0A670K3Z5"/>
<feature type="compositionally biased region" description="Acidic residues" evidence="10">
    <location>
        <begin position="699"/>
        <end position="708"/>
    </location>
</feature>
<feature type="region of interest" description="Disordered" evidence="10">
    <location>
        <begin position="184"/>
        <end position="207"/>
    </location>
</feature>
<protein>
    <recommendedName>
        <fullName evidence="4">Centrosomal protein kizuna</fullName>
    </recommendedName>
    <alternativeName>
        <fullName evidence="9">Polo-like kinase 1 substrate 1</fullName>
    </alternativeName>
</protein>
<feature type="compositionally biased region" description="Basic and acidic residues" evidence="10">
    <location>
        <begin position="672"/>
        <end position="684"/>
    </location>
</feature>
<dbReference type="InterPro" id="IPR026742">
    <property type="entry name" value="Centrosomal_kizuma"/>
</dbReference>
<evidence type="ECO:0000256" key="3">
    <source>
        <dbReference type="ARBA" id="ARBA00010767"/>
    </source>
</evidence>
<name>A0A670K3Z5_PODMU</name>
<comment type="similarity">
    <text evidence="3">Belongs to the kizuna family.</text>
</comment>
<organism evidence="11 12">
    <name type="scientific">Podarcis muralis</name>
    <name type="common">Wall lizard</name>
    <name type="synonym">Lacerta muralis</name>
    <dbReference type="NCBI Taxonomy" id="64176"/>
    <lineage>
        <taxon>Eukaryota</taxon>
        <taxon>Metazoa</taxon>
        <taxon>Chordata</taxon>
        <taxon>Craniata</taxon>
        <taxon>Vertebrata</taxon>
        <taxon>Euteleostomi</taxon>
        <taxon>Lepidosauria</taxon>
        <taxon>Squamata</taxon>
        <taxon>Bifurcata</taxon>
        <taxon>Unidentata</taxon>
        <taxon>Episquamata</taxon>
        <taxon>Laterata</taxon>
        <taxon>Lacertibaenia</taxon>
        <taxon>Lacertidae</taxon>
        <taxon>Podarcis</taxon>
    </lineage>
</organism>
<feature type="region of interest" description="Disordered" evidence="10">
    <location>
        <begin position="653"/>
        <end position="728"/>
    </location>
</feature>
<dbReference type="GO" id="GO:0005737">
    <property type="term" value="C:cytoplasm"/>
    <property type="evidence" value="ECO:0007669"/>
    <property type="project" value="Ensembl"/>
</dbReference>
<reference evidence="11" key="3">
    <citation type="submission" date="2025-09" db="UniProtKB">
        <authorList>
            <consortium name="Ensembl"/>
        </authorList>
    </citation>
    <scope>IDENTIFICATION</scope>
</reference>
<dbReference type="GeneTree" id="ENSGT00390000010121"/>
<keyword evidence="7" id="KW-0966">Cell projection</keyword>
<comment type="subcellular location">
    <subcellularLocation>
        <location evidence="1">Cytoplasm</location>
        <location evidence="1">Cytoskeleton</location>
        <location evidence="1">Cilium basal body</location>
    </subcellularLocation>
    <subcellularLocation>
        <location evidence="2">Cytoplasm</location>
        <location evidence="2">Cytoskeleton</location>
        <location evidence="2">Microtubule organizing center</location>
        <location evidence="2">Centrosome</location>
    </subcellularLocation>
</comment>
<gene>
    <name evidence="11" type="primary">KIZ</name>
</gene>
<dbReference type="GO" id="GO:0019901">
    <property type="term" value="F:protein kinase binding"/>
    <property type="evidence" value="ECO:0007669"/>
    <property type="project" value="Ensembl"/>
</dbReference>
<evidence type="ECO:0000256" key="5">
    <source>
        <dbReference type="ARBA" id="ARBA00022490"/>
    </source>
</evidence>
<dbReference type="GO" id="GO:0005813">
    <property type="term" value="C:centrosome"/>
    <property type="evidence" value="ECO:0007669"/>
    <property type="project" value="UniProtKB-SubCell"/>
</dbReference>
<evidence type="ECO:0000313" key="12">
    <source>
        <dbReference type="Proteomes" id="UP000472272"/>
    </source>
</evidence>
<dbReference type="PANTHER" id="PTHR16299">
    <property type="entry name" value="CENTROSOMAL PROTEIN KIZUNA"/>
    <property type="match status" value="1"/>
</dbReference>
<evidence type="ECO:0000256" key="6">
    <source>
        <dbReference type="ARBA" id="ARBA00023212"/>
    </source>
</evidence>
<dbReference type="GO" id="GO:0007051">
    <property type="term" value="P:spindle organization"/>
    <property type="evidence" value="ECO:0007669"/>
    <property type="project" value="Ensembl"/>
</dbReference>
<feature type="compositionally biased region" description="Polar residues" evidence="10">
    <location>
        <begin position="653"/>
        <end position="671"/>
    </location>
</feature>
<evidence type="ECO:0000256" key="10">
    <source>
        <dbReference type="SAM" id="MobiDB-lite"/>
    </source>
</evidence>
<accession>A0A670K3Z5</accession>
<proteinExistence type="inferred from homology"/>
<comment type="function">
    <text evidence="8">Centrosomal protein required for establishing a robust mitotic centrosome architecture that can endure the forces that converge on the centrosomes during spindle formation. Required for stabilizing the expanded pericentriolar material around the centriole.</text>
</comment>
<dbReference type="OMA" id="EKEQTHC"/>
<evidence type="ECO:0000256" key="9">
    <source>
        <dbReference type="ARBA" id="ARBA00031153"/>
    </source>
</evidence>
<sequence length="728" mass="82496">MAGSLRGTPGPPAPACGGQLRRLRESLRDSETKRLELERKMLEYTTCDTRTTKMKYRKLKKYLEEICERQKKSLLRNQDLLKEFDCIEAQIQKFASRSECLQRLKAEYEGGFKREQIPERKNISKSYKSDVMKHQMVPEVRQTGMNSRTAMSRGLYHTATIFMGRQMSAVSSVEDFSVPPKSSELTKSFSISDPHSHRQPSQSSYVTDSCVVRTNSDLQRSNKSDKIDGKTYLLMGKETPVTSSVSYENERTCCLTVESKTNNCSSNFVESKMSPELNSLLHGRLSPENRTTDLKSDSSCKSLEEILTHEYSVRNEQGSKRPILLVCRPEQLVSGNEHSRAKFPAPEDSLMLDKNAQEKEGESSGGSSDLTVSFSEEDEEGKPLKLQDLGCSTPYNEEEHPCSQALCHYSSSGGSSASLTIRKSLTFEGFAHVLTFIEQFVATADQEHLMLYQRKAVNTVELETLISICNEIGSLKPEGLEVCEALVLHHLERLLKFTIDRCLLPEKTLKYKSGTLDEKHDRSELTSYFAKTWKRLSEHILLLKKYNVLFEQEVKDMLSTILTLESHEQRGLATSLLKESFSVEYEDSSLACSDKTSCDLQRNNNTIKQGRYEQRLGNNLEREKEVTSWCEDESKEESLVEKIPITALKIDSSSLNEQKSNGTSSEPSASSLERRSPLSRDENQRGTVSTIKSKAFWGDSDDSNSEIEEALRPQLHSSQKDEFDDFYD</sequence>
<keyword evidence="5" id="KW-0963">Cytoplasm</keyword>
<keyword evidence="6" id="KW-0206">Cytoskeleton</keyword>